<comment type="function">
    <text evidence="3">Component of the mitochondrial ribosome (mitoribosome), a dedicated translation machinery responsible for the synthesis of mitochondrial genome-encoded proteins, including at least some of the essential transmembrane subunits of the mitochondrial respiratory chain. The mitoribosomes are attached to the mitochondrial inner membrane and translation products are cotranslationally integrated into the membrane.</text>
</comment>
<dbReference type="InterPro" id="IPR035810">
    <property type="entry name" value="PEBP_euk"/>
</dbReference>
<reference evidence="6" key="1">
    <citation type="submission" date="2021-02" db="EMBL/GenBank/DDBJ databases">
        <title>Genome sequence Cadophora malorum strain M34.</title>
        <authorList>
            <person name="Stefanovic E."/>
            <person name="Vu D."/>
            <person name="Scully C."/>
            <person name="Dijksterhuis J."/>
            <person name="Roader J."/>
            <person name="Houbraken J."/>
        </authorList>
    </citation>
    <scope>NUCLEOTIDE SEQUENCE</scope>
    <source>
        <strain evidence="6">M34</strain>
    </source>
</reference>
<evidence type="ECO:0000313" key="6">
    <source>
        <dbReference type="EMBL" id="KAG4413143.1"/>
    </source>
</evidence>
<evidence type="ECO:0000256" key="4">
    <source>
        <dbReference type="ARBA" id="ARBA00038016"/>
    </source>
</evidence>
<keyword evidence="2" id="KW-0496">Mitochondrion</keyword>
<organism evidence="6 7">
    <name type="scientific">Cadophora malorum</name>
    <dbReference type="NCBI Taxonomy" id="108018"/>
    <lineage>
        <taxon>Eukaryota</taxon>
        <taxon>Fungi</taxon>
        <taxon>Dikarya</taxon>
        <taxon>Ascomycota</taxon>
        <taxon>Pezizomycotina</taxon>
        <taxon>Leotiomycetes</taxon>
        <taxon>Helotiales</taxon>
        <taxon>Ploettnerulaceae</taxon>
        <taxon>Cadophora</taxon>
    </lineage>
</organism>
<dbReference type="Proteomes" id="UP000664132">
    <property type="component" value="Unassembled WGS sequence"/>
</dbReference>
<evidence type="ECO:0000256" key="5">
    <source>
        <dbReference type="ARBA" id="ARBA00039444"/>
    </source>
</evidence>
<gene>
    <name evidence="6" type="ORF">IFR04_013720</name>
</gene>
<comment type="subcellular location">
    <subcellularLocation>
        <location evidence="1">Mitochondrion</location>
    </subcellularLocation>
</comment>
<proteinExistence type="inferred from homology"/>
<sequence length="426" mass="48741">MSSCQKAVRPLARCLHVSHPSCHSARVIRTFTSSSRTNEEATTETVPFKPIFDPATVTNPRQEKKLMQSGVTPIGSRRRRAALKTSDNIPFEQLPYQCFQEARKVLAADREEKLKLIATERLRISNLVATDASNIRGGEATKQKRLESMRRHLEYLKIQADINDPMIKKRFEDGEGDMNKPIYRYLADKKWRQYQRKIIVQRINQLAIVPDVLPYFEPTADVKMAFRDRNVQPGEFIDSRVSEVPARLKVQVFDKGVRRVTVAVVDSDVPLVEKDNFMSRCHYLATNIRLSPVESSIPLSMATEAQLVLPWLPPFAQKGSPYHRYSVFVIEQKPDQILDVAEMKDAVKRDKFHLKSFVDKHQLKPIGMSIFRSLWDEGTAGVMSRAGIEGADIEFKRKKVIALKPKQKARGWEARHSGGKYLSLQR</sequence>
<evidence type="ECO:0000256" key="2">
    <source>
        <dbReference type="ARBA" id="ARBA00023128"/>
    </source>
</evidence>
<dbReference type="Gene3D" id="1.20.58.1180">
    <property type="match status" value="1"/>
</dbReference>
<dbReference type="GO" id="GO:0005739">
    <property type="term" value="C:mitochondrion"/>
    <property type="evidence" value="ECO:0007669"/>
    <property type="project" value="UniProtKB-SubCell"/>
</dbReference>
<dbReference type="PANTHER" id="PTHR11362">
    <property type="entry name" value="PHOSPHATIDYLETHANOLAMINE-BINDING PROTEIN"/>
    <property type="match status" value="1"/>
</dbReference>
<dbReference type="FunFam" id="1.20.58.1180:FF:000001">
    <property type="entry name" value="Mitochondrial large ribosomal subunit YmL35"/>
    <property type="match status" value="1"/>
</dbReference>
<dbReference type="FunFam" id="3.90.280.10:FF:000004">
    <property type="entry name" value="Mitochondrial large ribosomal subunit YmL35"/>
    <property type="match status" value="1"/>
</dbReference>
<evidence type="ECO:0000313" key="7">
    <source>
        <dbReference type="Proteomes" id="UP000664132"/>
    </source>
</evidence>
<dbReference type="PANTHER" id="PTHR11362:SF82">
    <property type="entry name" value="PHOSPHATIDYLETHANOLAMINE-BINDING PROTEIN 4"/>
    <property type="match status" value="1"/>
</dbReference>
<dbReference type="EMBL" id="JAFJYH010000331">
    <property type="protein sequence ID" value="KAG4413143.1"/>
    <property type="molecule type" value="Genomic_DNA"/>
</dbReference>
<name>A0A8H7W5J6_9HELO</name>
<comment type="similarity">
    <text evidence="4">Belongs to the phosphatidylethanolamine-binding protein family. Mitochondrion-specific ribosomal protein mL38 subfamily.</text>
</comment>
<dbReference type="SUPFAM" id="SSF49777">
    <property type="entry name" value="PEBP-like"/>
    <property type="match status" value="1"/>
</dbReference>
<evidence type="ECO:0000256" key="3">
    <source>
        <dbReference type="ARBA" id="ARBA00037226"/>
    </source>
</evidence>
<dbReference type="OrthoDB" id="2153661at2759"/>
<dbReference type="InterPro" id="IPR036610">
    <property type="entry name" value="PEBP-like_sf"/>
</dbReference>
<accession>A0A8H7W5J6</accession>
<dbReference type="Gene3D" id="3.90.280.10">
    <property type="entry name" value="PEBP-like"/>
    <property type="match status" value="1"/>
</dbReference>
<protein>
    <recommendedName>
        <fullName evidence="5">Large ribosomal subunit protein mL38</fullName>
    </recommendedName>
</protein>
<keyword evidence="7" id="KW-1185">Reference proteome</keyword>
<dbReference type="Pfam" id="PF01161">
    <property type="entry name" value="PBP"/>
    <property type="match status" value="1"/>
</dbReference>
<evidence type="ECO:0000256" key="1">
    <source>
        <dbReference type="ARBA" id="ARBA00004173"/>
    </source>
</evidence>
<comment type="caution">
    <text evidence="6">The sequence shown here is derived from an EMBL/GenBank/DDBJ whole genome shotgun (WGS) entry which is preliminary data.</text>
</comment>
<dbReference type="CDD" id="cd00866">
    <property type="entry name" value="PEBP_euk"/>
    <property type="match status" value="1"/>
</dbReference>
<dbReference type="InterPro" id="IPR008914">
    <property type="entry name" value="PEBP"/>
</dbReference>
<dbReference type="AlphaFoldDB" id="A0A8H7W5J6"/>